<feature type="region of interest" description="Disordered" evidence="1">
    <location>
        <begin position="16"/>
        <end position="43"/>
    </location>
</feature>
<evidence type="ECO:0000313" key="3">
    <source>
        <dbReference type="Proteomes" id="UP001570511"/>
    </source>
</evidence>
<dbReference type="EMBL" id="JBGNYA010000001">
    <property type="protein sequence ID" value="MFA1609685.1"/>
    <property type="molecule type" value="Genomic_DNA"/>
</dbReference>
<gene>
    <name evidence="2" type="ORF">OS889_01515</name>
</gene>
<dbReference type="AlphaFoldDB" id="A0ABD5M6Z2"/>
<keyword evidence="3" id="KW-1185">Reference proteome</keyword>
<comment type="caution">
    <text evidence="2">The sequence shown here is derived from an EMBL/GenBank/DDBJ whole genome shotgun (WGS) entry which is preliminary data.</text>
</comment>
<dbReference type="Proteomes" id="UP001570511">
    <property type="component" value="Unassembled WGS sequence"/>
</dbReference>
<proteinExistence type="predicted"/>
<reference evidence="2 3" key="1">
    <citation type="submission" date="2024-08" db="EMBL/GenBank/DDBJ databases">
        <title>Halobellus sp. MBLA0158 whole genome sequence.</title>
        <authorList>
            <person name="Hwang C.Y."/>
            <person name="Cho E.-S."/>
            <person name="Seo M.-J."/>
        </authorList>
    </citation>
    <scope>NUCLEOTIDE SEQUENCE [LARGE SCALE GENOMIC DNA]</scope>
    <source>
        <strain evidence="2 3">MBLA0158</strain>
    </source>
</reference>
<evidence type="ECO:0000256" key="1">
    <source>
        <dbReference type="SAM" id="MobiDB-lite"/>
    </source>
</evidence>
<organism evidence="2 3">
    <name type="scientific">Halobellus rubicundus</name>
    <dbReference type="NCBI Taxonomy" id="2996466"/>
    <lineage>
        <taxon>Archaea</taxon>
        <taxon>Methanobacteriati</taxon>
        <taxon>Methanobacteriota</taxon>
        <taxon>Stenosarchaea group</taxon>
        <taxon>Halobacteria</taxon>
        <taxon>Halobacteriales</taxon>
        <taxon>Haloferacaceae</taxon>
        <taxon>Halobellus</taxon>
    </lineage>
</organism>
<name>A0ABD5M6Z2_9EURY</name>
<sequence length="43" mass="4522">MTGRSRTLARVLPRAAATAVSAPHAPIAADVDAGARRRRRRAA</sequence>
<dbReference type="RefSeq" id="WP_372386717.1">
    <property type="nucleotide sequence ID" value="NZ_JBGNYA010000001.1"/>
</dbReference>
<evidence type="ECO:0000313" key="2">
    <source>
        <dbReference type="EMBL" id="MFA1609685.1"/>
    </source>
</evidence>
<accession>A0ABD5M6Z2</accession>
<protein>
    <submittedName>
        <fullName evidence="2">Uncharacterized protein</fullName>
    </submittedName>
</protein>
<feature type="compositionally biased region" description="Low complexity" evidence="1">
    <location>
        <begin position="16"/>
        <end position="32"/>
    </location>
</feature>